<reference evidence="20" key="1">
    <citation type="submission" date="2021-06" db="EMBL/GenBank/DDBJ databases">
        <authorList>
            <person name="Szabo G."/>
        </authorList>
    </citation>
    <scope>NUCLEOTIDE SEQUENCE</scope>
    <source>
        <strain evidence="20">MYVALT</strain>
    </source>
</reference>
<evidence type="ECO:0000256" key="2">
    <source>
        <dbReference type="ARBA" id="ARBA00004752"/>
    </source>
</evidence>
<keyword evidence="6 20" id="KW-0808">Transferase</keyword>
<dbReference type="InterPro" id="IPR001460">
    <property type="entry name" value="PCN-bd_Tpept"/>
</dbReference>
<keyword evidence="8" id="KW-0133">Cell shape</keyword>
<dbReference type="GO" id="GO:0008658">
    <property type="term" value="F:penicillin binding"/>
    <property type="evidence" value="ECO:0007669"/>
    <property type="project" value="InterPro"/>
</dbReference>
<evidence type="ECO:0000256" key="7">
    <source>
        <dbReference type="ARBA" id="ARBA00022692"/>
    </source>
</evidence>
<protein>
    <recommendedName>
        <fullName evidence="5">Penicillin-binding protein 1A</fullName>
    </recommendedName>
</protein>
<evidence type="ECO:0000256" key="15">
    <source>
        <dbReference type="ARBA" id="ARBA00060592"/>
    </source>
</evidence>
<dbReference type="GO" id="GO:0008955">
    <property type="term" value="F:peptidoglycan glycosyltransferase activity"/>
    <property type="evidence" value="ECO:0007669"/>
    <property type="project" value="TreeGrafter"/>
</dbReference>
<dbReference type="GO" id="GO:0009252">
    <property type="term" value="P:peptidoglycan biosynthetic process"/>
    <property type="evidence" value="ECO:0007669"/>
    <property type="project" value="UniProtKB-KW"/>
</dbReference>
<keyword evidence="12 16" id="KW-0472">Membrane</keyword>
<dbReference type="InterPro" id="IPR031376">
    <property type="entry name" value="PCB_OB"/>
</dbReference>
<evidence type="ECO:0000259" key="18">
    <source>
        <dbReference type="Pfam" id="PF00912"/>
    </source>
</evidence>
<dbReference type="KEGG" id="vtr:MYVALT_E_00340"/>
<keyword evidence="9" id="KW-0735">Signal-anchor</keyword>
<dbReference type="RefSeq" id="WP_216797209.1">
    <property type="nucleotide sequence ID" value="NZ_OU343031.1"/>
</dbReference>
<keyword evidence="11 16" id="KW-1133">Transmembrane helix</keyword>
<evidence type="ECO:0000256" key="3">
    <source>
        <dbReference type="ARBA" id="ARBA00007090"/>
    </source>
</evidence>
<keyword evidence="21" id="KW-1185">Reference proteome</keyword>
<feature type="domain" description="Glycosyl transferase family 51" evidence="18">
    <location>
        <begin position="79"/>
        <end position="251"/>
    </location>
</feature>
<comment type="pathway">
    <text evidence="2">Cell wall biogenesis; peptidoglycan biosynthesis.</text>
</comment>
<comment type="subcellular location">
    <subcellularLocation>
        <location evidence="1">Cell inner membrane</location>
        <topology evidence="1">Single-pass type II membrane protein</topology>
    </subcellularLocation>
</comment>
<evidence type="ECO:0000256" key="16">
    <source>
        <dbReference type="SAM" id="Phobius"/>
    </source>
</evidence>
<dbReference type="Proteomes" id="UP000693996">
    <property type="component" value="Chromosome"/>
</dbReference>
<keyword evidence="20" id="KW-0378">Hydrolase</keyword>
<dbReference type="Pfam" id="PF17092">
    <property type="entry name" value="PCB_OB"/>
    <property type="match status" value="1"/>
</dbReference>
<evidence type="ECO:0000256" key="4">
    <source>
        <dbReference type="ARBA" id="ARBA00007739"/>
    </source>
</evidence>
<evidence type="ECO:0000256" key="8">
    <source>
        <dbReference type="ARBA" id="ARBA00022960"/>
    </source>
</evidence>
<feature type="domain" description="Penicillin-binding protein transpeptidase" evidence="17">
    <location>
        <begin position="448"/>
        <end position="688"/>
    </location>
</feature>
<proteinExistence type="inferred from homology"/>
<evidence type="ECO:0000256" key="5">
    <source>
        <dbReference type="ARBA" id="ARBA00018638"/>
    </source>
</evidence>
<dbReference type="GO" id="GO:0071555">
    <property type="term" value="P:cell wall organization"/>
    <property type="evidence" value="ECO:0007669"/>
    <property type="project" value="UniProtKB-KW"/>
</dbReference>
<evidence type="ECO:0000256" key="9">
    <source>
        <dbReference type="ARBA" id="ARBA00022968"/>
    </source>
</evidence>
<dbReference type="PANTHER" id="PTHR32282">
    <property type="entry name" value="BINDING PROTEIN TRANSPEPTIDASE, PUTATIVE-RELATED"/>
    <property type="match status" value="1"/>
</dbReference>
<dbReference type="EMBL" id="OU343031">
    <property type="protein sequence ID" value="CAG7603426.1"/>
    <property type="molecule type" value="Genomic_DNA"/>
</dbReference>
<keyword evidence="20" id="KW-0328">Glycosyltransferase</keyword>
<dbReference type="InterPro" id="IPR050396">
    <property type="entry name" value="Glycosyltr_51/Transpeptidase"/>
</dbReference>
<comment type="similarity">
    <text evidence="3">In the C-terminal section; belongs to the transpeptidase family.</text>
</comment>
<keyword evidence="14" id="KW-0961">Cell wall biogenesis/degradation</keyword>
<dbReference type="GO" id="GO:0046677">
    <property type="term" value="P:response to antibiotic"/>
    <property type="evidence" value="ECO:0007669"/>
    <property type="project" value="UniProtKB-KW"/>
</dbReference>
<sequence length="795" mass="88315">MQLTTPDTPFPPSGTKHQNTSWWRFLFVLIKLLIGTTLALGLVLCYAVILAGRNLPPLTVLIDYQPKVPMRIYTEDHVLIGEFGQERRNVVKLDEITETLKKAVLAIEDYRFYNHSGVDLTGILRASIANFTRGNNAQGASTITMQVARNFFLSREKTYMRKLYEILLAYKIESALTKNQILEVYMNHIYLGQRAYGFASASRVYFGKDLKNITLAQAAMLAGLPKAPSSYNPIANPRRAKIRQEYILQRMLKLRYINEDQYNSAIQEPIALKTVSSPYSIHAEYVAEIVRQLMYAQYRDEIYTRGFKVITTIHSSDQEAAYRAVHKGVVDYDRRHGYRGPEGFIKLPRNSAAREQAIGDALLEYPDSGDLIATVVTRASPQEVRASLIDGNIVIIRGDGLRFAAEALSRRAQQNRRIHPGSIIRITKDAHNTFSIAQVPQVESALIALVPQDGAIRALIGGFDFNKSKFNHVTQAWRQPGSSFKPFIYSAALDKGLGPATIINDAPIYFPPSTPGGQAWEPKNYGGNYDGPITMRTALQQSRNLVSIRILSYIGTHYAKQHVVCFGFDADKHPAYLPMALGAGLVTPLQMAAGYAVFANGGYRTNPYLITKVTDARDKLVARAQPIVAKKNAPRVLDPRNAYIMNNLLIDVAQHGTGAKSNVLKRVDIGGKTGTTNESRDAWFAGYQHTLVAVAWIGFDGSHSLGDRETGGRLALPIWIDYMSQALKNRPVYTIPRPPGIEEINGELYYASMLPGAGFIETVGMPSSEIIEESISNVSDSAINTRDNEFNKSLS</sequence>
<evidence type="ECO:0000256" key="1">
    <source>
        <dbReference type="ARBA" id="ARBA00004249"/>
    </source>
</evidence>
<dbReference type="AlphaFoldDB" id="A0A916JUW7"/>
<feature type="transmembrane region" description="Helical" evidence="16">
    <location>
        <begin position="25"/>
        <end position="49"/>
    </location>
</feature>
<dbReference type="GO" id="GO:0008360">
    <property type="term" value="P:regulation of cell shape"/>
    <property type="evidence" value="ECO:0007669"/>
    <property type="project" value="UniProtKB-KW"/>
</dbReference>
<evidence type="ECO:0000256" key="14">
    <source>
        <dbReference type="ARBA" id="ARBA00023316"/>
    </source>
</evidence>
<name>A0A916JUW7_9BURK</name>
<dbReference type="InterPro" id="IPR001264">
    <property type="entry name" value="Glyco_trans_51"/>
</dbReference>
<comment type="pathway">
    <text evidence="15">Glycan biosynthesis.</text>
</comment>
<keyword evidence="13" id="KW-0046">Antibiotic resistance</keyword>
<evidence type="ECO:0000256" key="11">
    <source>
        <dbReference type="ARBA" id="ARBA00022989"/>
    </source>
</evidence>
<feature type="domain" description="Penicillin-binding protein OB-like" evidence="19">
    <location>
        <begin position="338"/>
        <end position="442"/>
    </location>
</feature>
<evidence type="ECO:0000259" key="19">
    <source>
        <dbReference type="Pfam" id="PF17092"/>
    </source>
</evidence>
<dbReference type="Pfam" id="PF00905">
    <property type="entry name" value="Transpeptidase"/>
    <property type="match status" value="1"/>
</dbReference>
<dbReference type="Pfam" id="PF00912">
    <property type="entry name" value="Transgly"/>
    <property type="match status" value="1"/>
</dbReference>
<evidence type="ECO:0000313" key="20">
    <source>
        <dbReference type="EMBL" id="CAG7603426.1"/>
    </source>
</evidence>
<gene>
    <name evidence="20" type="primary">mrcA</name>
    <name evidence="20" type="ORF">MYVALT_E_00340</name>
</gene>
<accession>A0A916JUW7</accession>
<dbReference type="PANTHER" id="PTHR32282:SF27">
    <property type="entry name" value="PENICILLIN-BINDING PROTEIN 1A"/>
    <property type="match status" value="1"/>
</dbReference>
<evidence type="ECO:0000259" key="17">
    <source>
        <dbReference type="Pfam" id="PF00905"/>
    </source>
</evidence>
<dbReference type="GO" id="GO:0005886">
    <property type="term" value="C:plasma membrane"/>
    <property type="evidence" value="ECO:0007669"/>
    <property type="project" value="UniProtKB-SubCell"/>
</dbReference>
<evidence type="ECO:0000256" key="12">
    <source>
        <dbReference type="ARBA" id="ARBA00023136"/>
    </source>
</evidence>
<evidence type="ECO:0000256" key="6">
    <source>
        <dbReference type="ARBA" id="ARBA00022679"/>
    </source>
</evidence>
<dbReference type="GO" id="GO:0030288">
    <property type="term" value="C:outer membrane-bounded periplasmic space"/>
    <property type="evidence" value="ECO:0007669"/>
    <property type="project" value="TreeGrafter"/>
</dbReference>
<dbReference type="GO" id="GO:0016787">
    <property type="term" value="F:hydrolase activity"/>
    <property type="evidence" value="ECO:0007669"/>
    <property type="project" value="UniProtKB-KW"/>
</dbReference>
<evidence type="ECO:0000313" key="21">
    <source>
        <dbReference type="Proteomes" id="UP000693996"/>
    </source>
</evidence>
<keyword evidence="7 16" id="KW-0812">Transmembrane</keyword>
<keyword evidence="10" id="KW-0573">Peptidoglycan synthesis</keyword>
<evidence type="ECO:0000256" key="10">
    <source>
        <dbReference type="ARBA" id="ARBA00022984"/>
    </source>
</evidence>
<comment type="similarity">
    <text evidence="4">In the N-terminal section; belongs to the glycosyltransferase 51 family.</text>
</comment>
<organism evidence="20 21">
    <name type="scientific">Candidatus Vallotiella hemipterorum</name>
    <dbReference type="NCBI Taxonomy" id="1177213"/>
    <lineage>
        <taxon>Bacteria</taxon>
        <taxon>Pseudomonadati</taxon>
        <taxon>Pseudomonadota</taxon>
        <taxon>Betaproteobacteria</taxon>
        <taxon>Burkholderiales</taxon>
        <taxon>Burkholderiaceae</taxon>
        <taxon>Candidatus Vallotiella</taxon>
    </lineage>
</organism>
<dbReference type="FunFam" id="1.10.3810.10:FF:000003">
    <property type="entry name" value="Penicillin-binding protein 1a"/>
    <property type="match status" value="1"/>
</dbReference>
<evidence type="ECO:0000256" key="13">
    <source>
        <dbReference type="ARBA" id="ARBA00023251"/>
    </source>
</evidence>
<dbReference type="NCBIfam" id="TIGR02074">
    <property type="entry name" value="PBP_1a_fam"/>
    <property type="match status" value="1"/>
</dbReference>